<keyword evidence="6 17" id="KW-0547">Nucleotide-binding</keyword>
<comment type="caution">
    <text evidence="22">The sequence shown here is derived from an EMBL/GenBank/DDBJ whole genome shotgun (WGS) entry which is preliminary data.</text>
</comment>
<dbReference type="GO" id="GO:0046872">
    <property type="term" value="F:metal ion binding"/>
    <property type="evidence" value="ECO:0007669"/>
    <property type="project" value="UniProtKB-UniRule"/>
</dbReference>
<evidence type="ECO:0000256" key="19">
    <source>
        <dbReference type="PIRNR" id="PIRNR017184"/>
    </source>
</evidence>
<dbReference type="GO" id="GO:0052856">
    <property type="term" value="F:NAD(P)HX epimerase activity"/>
    <property type="evidence" value="ECO:0007669"/>
    <property type="project" value="UniProtKB-UniRule"/>
</dbReference>
<comment type="catalytic activity">
    <reaction evidence="2 18 19">
        <text>(6R)-NADPHX = (6S)-NADPHX</text>
        <dbReference type="Rhea" id="RHEA:32227"/>
        <dbReference type="ChEBI" id="CHEBI:64076"/>
        <dbReference type="ChEBI" id="CHEBI:64077"/>
        <dbReference type="EC" id="5.1.99.6"/>
    </reaction>
</comment>
<evidence type="ECO:0000256" key="16">
    <source>
        <dbReference type="ARBA" id="ARBA00049209"/>
    </source>
</evidence>
<feature type="binding site" evidence="17">
    <location>
        <position position="434"/>
    </location>
    <ligand>
        <name>(6S)-NADPHX</name>
        <dbReference type="ChEBI" id="CHEBI:64076"/>
    </ligand>
</feature>
<evidence type="ECO:0000256" key="11">
    <source>
        <dbReference type="ARBA" id="ARBA00023235"/>
    </source>
</evidence>
<dbReference type="HAMAP" id="MF_01966">
    <property type="entry name" value="NADHX_epimerase"/>
    <property type="match status" value="1"/>
</dbReference>
<comment type="catalytic activity">
    <reaction evidence="1 18 19">
        <text>(6R)-NADHX = (6S)-NADHX</text>
        <dbReference type="Rhea" id="RHEA:32215"/>
        <dbReference type="ChEBI" id="CHEBI:64074"/>
        <dbReference type="ChEBI" id="CHEBI:64075"/>
        <dbReference type="EC" id="5.1.99.6"/>
    </reaction>
</comment>
<comment type="cofactor">
    <cofactor evidence="18 19">
        <name>K(+)</name>
        <dbReference type="ChEBI" id="CHEBI:29103"/>
    </cofactor>
    <text evidence="18 19">Binds 1 potassium ion per subunit.</text>
</comment>
<evidence type="ECO:0000259" key="20">
    <source>
        <dbReference type="PROSITE" id="PS51383"/>
    </source>
</evidence>
<keyword evidence="23" id="KW-1185">Reference proteome</keyword>
<dbReference type="Gene3D" id="3.40.50.10260">
    <property type="entry name" value="YjeF N-terminal domain"/>
    <property type="match status" value="1"/>
</dbReference>
<comment type="function">
    <text evidence="18">Catalyzes the epimerization of the S- and R-forms of NAD(P)HX, a damaged form of NAD(P)H that is a result of enzymatic or heat-dependent hydration. This is a prerequisite for the S-specific NAD(P)H-hydrate dehydratase to allow the repair of both epimers of NAD(P)HX.</text>
</comment>
<feature type="binding site" evidence="17">
    <location>
        <position position="320"/>
    </location>
    <ligand>
        <name>(6S)-NADPHX</name>
        <dbReference type="ChEBI" id="CHEBI:64076"/>
    </ligand>
</feature>
<dbReference type="InterPro" id="IPR036652">
    <property type="entry name" value="YjeF_N_dom_sf"/>
</dbReference>
<comment type="similarity">
    <text evidence="17">Belongs to the NnrD/CARKD family.</text>
</comment>
<reference evidence="22 23" key="1">
    <citation type="submission" date="2020-07" db="EMBL/GenBank/DDBJ databases">
        <title>Genomic Encyclopedia of Type Strains, Phase IV (KMG-V): Genome sequencing to study the core and pangenomes of soil and plant-associated prokaryotes.</title>
        <authorList>
            <person name="Whitman W."/>
        </authorList>
    </citation>
    <scope>NUCLEOTIDE SEQUENCE [LARGE SCALE GENOMIC DNA]</scope>
    <source>
        <strain evidence="22 23">RH2WT43</strain>
    </source>
</reference>
<evidence type="ECO:0000256" key="4">
    <source>
        <dbReference type="ARBA" id="ARBA00009524"/>
    </source>
</evidence>
<evidence type="ECO:0000256" key="18">
    <source>
        <dbReference type="HAMAP-Rule" id="MF_01966"/>
    </source>
</evidence>
<dbReference type="InterPro" id="IPR030677">
    <property type="entry name" value="Nnr"/>
</dbReference>
<feature type="binding site" evidence="17">
    <location>
        <begin position="404"/>
        <end position="408"/>
    </location>
    <ligand>
        <name>AMP</name>
        <dbReference type="ChEBI" id="CHEBI:456215"/>
    </ligand>
</feature>
<comment type="catalytic activity">
    <reaction evidence="16 17 19">
        <text>(6S)-NADPHX + ADP = AMP + phosphate + NADPH + H(+)</text>
        <dbReference type="Rhea" id="RHEA:32235"/>
        <dbReference type="ChEBI" id="CHEBI:15378"/>
        <dbReference type="ChEBI" id="CHEBI:43474"/>
        <dbReference type="ChEBI" id="CHEBI:57783"/>
        <dbReference type="ChEBI" id="CHEBI:64076"/>
        <dbReference type="ChEBI" id="CHEBI:456215"/>
        <dbReference type="ChEBI" id="CHEBI:456216"/>
        <dbReference type="EC" id="4.2.1.136"/>
    </reaction>
</comment>
<feature type="binding site" evidence="17">
    <location>
        <position position="433"/>
    </location>
    <ligand>
        <name>AMP</name>
        <dbReference type="ChEBI" id="CHEBI:456215"/>
    </ligand>
</feature>
<dbReference type="GO" id="GO:0052855">
    <property type="term" value="F:ADP-dependent NAD(P)H-hydrate dehydratase activity"/>
    <property type="evidence" value="ECO:0007669"/>
    <property type="project" value="UniProtKB-UniRule"/>
</dbReference>
<evidence type="ECO:0000256" key="2">
    <source>
        <dbReference type="ARBA" id="ARBA00000909"/>
    </source>
</evidence>
<evidence type="ECO:0000256" key="13">
    <source>
        <dbReference type="ARBA" id="ARBA00023268"/>
    </source>
</evidence>
<dbReference type="HAMAP" id="MF_01965">
    <property type="entry name" value="NADHX_dehydratase"/>
    <property type="match status" value="1"/>
</dbReference>
<dbReference type="EC" id="4.2.1.136" evidence="19"/>
<evidence type="ECO:0000256" key="10">
    <source>
        <dbReference type="ARBA" id="ARBA00023027"/>
    </source>
</evidence>
<dbReference type="EC" id="5.1.99.6" evidence="19"/>
<feature type="binding site" evidence="18">
    <location>
        <begin position="131"/>
        <end position="137"/>
    </location>
    <ligand>
        <name>(6S)-NADPHX</name>
        <dbReference type="ChEBI" id="CHEBI:64076"/>
    </ligand>
</feature>
<dbReference type="GO" id="GO:0046496">
    <property type="term" value="P:nicotinamide nucleotide metabolic process"/>
    <property type="evidence" value="ECO:0007669"/>
    <property type="project" value="UniProtKB-UniRule"/>
</dbReference>
<comment type="function">
    <text evidence="17">Catalyzes the dehydration of the S-form of NAD(P)HX at the expense of ADP, which is converted to AMP. Together with NAD(P)HX epimerase, which catalyzes the epimerization of the S- and R-forms, the enzyme allows the repair of both epimers of NAD(P)HX, a damaged form of NAD(P)H that is a result of enzymatic or heat-dependent hydration.</text>
</comment>
<comment type="similarity">
    <text evidence="18">Belongs to the NnrE/AIBP family.</text>
</comment>
<proteinExistence type="inferred from homology"/>
<dbReference type="PROSITE" id="PS01050">
    <property type="entry name" value="YJEF_C_2"/>
    <property type="match status" value="1"/>
</dbReference>
<protein>
    <recommendedName>
        <fullName evidence="19">Bifunctional NAD(P)H-hydrate repair enzyme</fullName>
    </recommendedName>
    <alternativeName>
        <fullName evidence="19">Nicotinamide nucleotide repair protein</fullName>
    </alternativeName>
    <domain>
        <recommendedName>
            <fullName evidence="19">ADP-dependent (S)-NAD(P)H-hydrate dehydratase</fullName>
            <ecNumber evidence="19">4.2.1.136</ecNumber>
        </recommendedName>
        <alternativeName>
            <fullName evidence="19">ADP-dependent NAD(P)HX dehydratase</fullName>
        </alternativeName>
    </domain>
    <domain>
        <recommendedName>
            <fullName evidence="19">NAD(P)H-hydrate epimerase</fullName>
            <ecNumber evidence="19">5.1.99.6</ecNumber>
        </recommendedName>
    </domain>
</protein>
<dbReference type="Pfam" id="PF01256">
    <property type="entry name" value="Carb_kinase"/>
    <property type="match status" value="1"/>
</dbReference>
<keyword evidence="12 17" id="KW-0456">Lyase</keyword>
<comment type="similarity">
    <text evidence="3 19">In the N-terminal section; belongs to the NnrE/AIBP family.</text>
</comment>
<dbReference type="SUPFAM" id="SSF64153">
    <property type="entry name" value="YjeF N-terminal domain-like"/>
    <property type="match status" value="1"/>
</dbReference>
<comment type="similarity">
    <text evidence="4 19">In the C-terminal section; belongs to the NnrD/CARKD family.</text>
</comment>
<evidence type="ECO:0000256" key="5">
    <source>
        <dbReference type="ARBA" id="ARBA00022723"/>
    </source>
</evidence>
<feature type="binding site" evidence="18">
    <location>
        <position position="65"/>
    </location>
    <ligand>
        <name>K(+)</name>
        <dbReference type="ChEBI" id="CHEBI:29103"/>
    </ligand>
</feature>
<comment type="catalytic activity">
    <reaction evidence="15 17 19">
        <text>(6S)-NADHX + ADP = AMP + phosphate + NADH + H(+)</text>
        <dbReference type="Rhea" id="RHEA:32223"/>
        <dbReference type="ChEBI" id="CHEBI:15378"/>
        <dbReference type="ChEBI" id="CHEBI:43474"/>
        <dbReference type="ChEBI" id="CHEBI:57945"/>
        <dbReference type="ChEBI" id="CHEBI:64074"/>
        <dbReference type="ChEBI" id="CHEBI:456215"/>
        <dbReference type="ChEBI" id="CHEBI:456216"/>
        <dbReference type="EC" id="4.2.1.136"/>
    </reaction>
</comment>
<evidence type="ECO:0000256" key="7">
    <source>
        <dbReference type="ARBA" id="ARBA00022840"/>
    </source>
</evidence>
<dbReference type="InterPro" id="IPR017953">
    <property type="entry name" value="Carbohydrate_kinase_pred_CS"/>
</dbReference>
<keyword evidence="11 18" id="KW-0413">Isomerase</keyword>
<dbReference type="GO" id="GO:0110051">
    <property type="term" value="P:metabolite repair"/>
    <property type="evidence" value="ECO:0007669"/>
    <property type="project" value="TreeGrafter"/>
</dbReference>
<evidence type="ECO:0000256" key="6">
    <source>
        <dbReference type="ARBA" id="ARBA00022741"/>
    </source>
</evidence>
<dbReference type="PANTHER" id="PTHR12592">
    <property type="entry name" value="ATP-DEPENDENT (S)-NAD(P)H-HYDRATE DEHYDRATASE FAMILY MEMBER"/>
    <property type="match status" value="1"/>
</dbReference>
<evidence type="ECO:0000256" key="3">
    <source>
        <dbReference type="ARBA" id="ARBA00006001"/>
    </source>
</evidence>
<evidence type="ECO:0000256" key="14">
    <source>
        <dbReference type="ARBA" id="ARBA00025153"/>
    </source>
</evidence>
<evidence type="ECO:0000256" key="15">
    <source>
        <dbReference type="ARBA" id="ARBA00048238"/>
    </source>
</evidence>
<feature type="binding site" evidence="18">
    <location>
        <position position="161"/>
    </location>
    <ligand>
        <name>K(+)</name>
        <dbReference type="ChEBI" id="CHEBI:29103"/>
    </ligand>
</feature>
<dbReference type="PROSITE" id="PS51383">
    <property type="entry name" value="YJEF_C_3"/>
    <property type="match status" value="1"/>
</dbReference>
<sequence>MPTRDPSLSLYTTEQVRAIDRTAIDRCGVAGFELMQRAADAAFASLRRRWPDARRIGVLAGAGNNGGDAFLLARLAWQAGLDVDLLALTAASRGDAERARATFIEAGGRIRRAEAGAALPASDVLVDGLFGTGLGRPLDGVAADLVERIAGVPVLALDVPSGLDADTGARDGACVRADATVSFVAWKRGLFTADALDQCGARELATLDLPAAAYDGIAVDAELVDAQIGRVLPPRRANVNKSRFGHVLALGGDDGYGGAIRLTGEAALRCGAGLVSVATRAAHVGALNAARPELMARGVDDGAALAPLLQRATVLALGPGLGLRDWGRSLFEAALTSGKPLVVDADALNLLADVPRRVPPGAVLTPHPGEAARLLGCDVASVQRDRFAAARELARTRSAIVVLKGAGSLVAAPDGRVVVCPWGNPGMASAGMGDVLTGVIAALLAQGCDAWDAARLGVALHARAGDAAAGDAPRGLVAGDLFGPLRRLVNGACA</sequence>
<feature type="domain" description="YjeF C-terminal" evidence="20">
    <location>
        <begin position="224"/>
        <end position="492"/>
    </location>
</feature>
<name>A0A839EW83_9GAMM</name>
<dbReference type="GO" id="GO:0005524">
    <property type="term" value="F:ATP binding"/>
    <property type="evidence" value="ECO:0007669"/>
    <property type="project" value="UniProtKB-UniRule"/>
</dbReference>
<dbReference type="PIRSF" id="PIRSF017184">
    <property type="entry name" value="Nnr"/>
    <property type="match status" value="1"/>
</dbReference>
<evidence type="ECO:0000256" key="17">
    <source>
        <dbReference type="HAMAP-Rule" id="MF_01965"/>
    </source>
</evidence>
<comment type="subunit">
    <text evidence="17">Homotetramer.</text>
</comment>
<keyword evidence="7 17" id="KW-0067">ATP-binding</keyword>
<feature type="binding site" evidence="18">
    <location>
        <position position="127"/>
    </location>
    <ligand>
        <name>K(+)</name>
        <dbReference type="ChEBI" id="CHEBI:29103"/>
    </ligand>
</feature>
<dbReference type="Gene3D" id="3.40.1190.20">
    <property type="match status" value="1"/>
</dbReference>
<evidence type="ECO:0000256" key="1">
    <source>
        <dbReference type="ARBA" id="ARBA00000013"/>
    </source>
</evidence>
<organism evidence="22 23">
    <name type="scientific">Dokdonella fugitiva</name>
    <dbReference type="NCBI Taxonomy" id="328517"/>
    <lineage>
        <taxon>Bacteria</taxon>
        <taxon>Pseudomonadati</taxon>
        <taxon>Pseudomonadota</taxon>
        <taxon>Gammaproteobacteria</taxon>
        <taxon>Lysobacterales</taxon>
        <taxon>Rhodanobacteraceae</taxon>
        <taxon>Dokdonella</taxon>
    </lineage>
</organism>
<dbReference type="RefSeq" id="WP_182531098.1">
    <property type="nucleotide sequence ID" value="NZ_JACGXL010000003.1"/>
</dbReference>
<evidence type="ECO:0000256" key="8">
    <source>
        <dbReference type="ARBA" id="ARBA00022857"/>
    </source>
</evidence>
<dbReference type="EMBL" id="JACGXL010000003">
    <property type="protein sequence ID" value="MBA8888025.1"/>
    <property type="molecule type" value="Genomic_DNA"/>
</dbReference>
<dbReference type="NCBIfam" id="TIGR00196">
    <property type="entry name" value="yjeF_cterm"/>
    <property type="match status" value="1"/>
</dbReference>
<dbReference type="PANTHER" id="PTHR12592:SF0">
    <property type="entry name" value="ATP-DEPENDENT (S)-NAD(P)H-HYDRATE DEHYDRATASE"/>
    <property type="match status" value="1"/>
</dbReference>
<dbReference type="Pfam" id="PF03853">
    <property type="entry name" value="YjeF_N"/>
    <property type="match status" value="1"/>
</dbReference>
<dbReference type="AlphaFoldDB" id="A0A839EW83"/>
<dbReference type="Proteomes" id="UP000550401">
    <property type="component" value="Unassembled WGS sequence"/>
</dbReference>
<keyword evidence="13" id="KW-0511">Multifunctional enzyme</keyword>
<feature type="binding site" evidence="17">
    <location>
        <position position="367"/>
    </location>
    <ligand>
        <name>(6S)-NADPHX</name>
        <dbReference type="ChEBI" id="CHEBI:64076"/>
    </ligand>
</feature>
<comment type="function">
    <text evidence="14 19">Bifunctional enzyme that catalyzes the epimerization of the S- and R-forms of NAD(P)HX and the dehydration of the S-form of NAD(P)HX at the expense of ADP, which is converted to AMP. This allows the repair of both epimers of NAD(P)HX, a damaged form of NAD(P)H that is a result of enzymatic or heat-dependent hydration.</text>
</comment>
<accession>A0A839EW83</accession>
<dbReference type="InterPro" id="IPR000631">
    <property type="entry name" value="CARKD"/>
</dbReference>
<feature type="binding site" evidence="18">
    <location>
        <position position="158"/>
    </location>
    <ligand>
        <name>(6S)-NADPHX</name>
        <dbReference type="ChEBI" id="CHEBI:64076"/>
    </ligand>
</feature>
<dbReference type="InterPro" id="IPR004443">
    <property type="entry name" value="YjeF_N_dom"/>
</dbReference>
<dbReference type="InterPro" id="IPR029056">
    <property type="entry name" value="Ribokinase-like"/>
</dbReference>
<keyword evidence="10 17" id="KW-0520">NAD</keyword>
<dbReference type="CDD" id="cd01171">
    <property type="entry name" value="YXKO-related"/>
    <property type="match status" value="1"/>
</dbReference>
<dbReference type="PROSITE" id="PS51385">
    <property type="entry name" value="YJEF_N"/>
    <property type="match status" value="1"/>
</dbReference>
<dbReference type="NCBIfam" id="TIGR00197">
    <property type="entry name" value="yjeF_nterm"/>
    <property type="match status" value="1"/>
</dbReference>
<dbReference type="SUPFAM" id="SSF53613">
    <property type="entry name" value="Ribokinase-like"/>
    <property type="match status" value="1"/>
</dbReference>
<evidence type="ECO:0000256" key="12">
    <source>
        <dbReference type="ARBA" id="ARBA00023239"/>
    </source>
</evidence>
<evidence type="ECO:0000259" key="21">
    <source>
        <dbReference type="PROSITE" id="PS51385"/>
    </source>
</evidence>
<evidence type="ECO:0000313" key="22">
    <source>
        <dbReference type="EMBL" id="MBA8888025.1"/>
    </source>
</evidence>
<comment type="caution">
    <text evidence="18">Lacks conserved residue(s) required for the propagation of feature annotation.</text>
</comment>
<comment type="cofactor">
    <cofactor evidence="17">
        <name>Mg(2+)</name>
        <dbReference type="ChEBI" id="CHEBI:18420"/>
    </cofactor>
</comment>
<feature type="binding site" evidence="18">
    <location>
        <begin position="64"/>
        <end position="68"/>
    </location>
    <ligand>
        <name>(6S)-NADPHX</name>
        <dbReference type="ChEBI" id="CHEBI:64076"/>
    </ligand>
</feature>
<evidence type="ECO:0000256" key="9">
    <source>
        <dbReference type="ARBA" id="ARBA00022958"/>
    </source>
</evidence>
<keyword evidence="5 18" id="KW-0479">Metal-binding</keyword>
<feature type="domain" description="YjeF N-terminal" evidence="21">
    <location>
        <begin position="16"/>
        <end position="215"/>
    </location>
</feature>
<keyword evidence="9 18" id="KW-0630">Potassium</keyword>
<gene>
    <name evidence="18" type="primary">nnrE</name>
    <name evidence="17" type="synonym">nnrD</name>
    <name evidence="22" type="ORF">FHW12_002249</name>
</gene>
<evidence type="ECO:0000313" key="23">
    <source>
        <dbReference type="Proteomes" id="UP000550401"/>
    </source>
</evidence>
<feature type="binding site" evidence="17">
    <location>
        <position position="259"/>
    </location>
    <ligand>
        <name>(6S)-NADPHX</name>
        <dbReference type="ChEBI" id="CHEBI:64076"/>
    </ligand>
</feature>
<keyword evidence="8 17" id="KW-0521">NADP</keyword>